<evidence type="ECO:0000256" key="3">
    <source>
        <dbReference type="ARBA" id="ARBA00022989"/>
    </source>
</evidence>
<feature type="transmembrane region" description="Helical" evidence="5">
    <location>
        <begin position="237"/>
        <end position="258"/>
    </location>
</feature>
<evidence type="ECO:0000259" key="7">
    <source>
        <dbReference type="PROSITE" id="PS50850"/>
    </source>
</evidence>
<dbReference type="InterPro" id="IPR011701">
    <property type="entry name" value="MFS"/>
</dbReference>
<keyword evidence="2 5" id="KW-0812">Transmembrane</keyword>
<reference evidence="8 9" key="1">
    <citation type="submission" date="2020-07" db="EMBL/GenBank/DDBJ databases">
        <title>Complete genome sequence of Mycolicibacterium litorale like strain isolated from cardiac implantable electronic device infection.</title>
        <authorList>
            <person name="Fukano H."/>
            <person name="Miyama H."/>
            <person name="Hoshino Y."/>
        </authorList>
    </citation>
    <scope>NUCLEOTIDE SEQUENCE [LARGE SCALE GENOMIC DNA]</scope>
    <source>
        <strain evidence="8 9">NIIDNTM18</strain>
    </source>
</reference>
<dbReference type="PANTHER" id="PTHR42910">
    <property type="entry name" value="TRANSPORTER SCO4007-RELATED"/>
    <property type="match status" value="1"/>
</dbReference>
<feature type="transmembrane region" description="Helical" evidence="5">
    <location>
        <begin position="43"/>
        <end position="62"/>
    </location>
</feature>
<feature type="transmembrane region" description="Helical" evidence="5">
    <location>
        <begin position="294"/>
        <end position="312"/>
    </location>
</feature>
<feature type="transmembrane region" description="Helical" evidence="5">
    <location>
        <begin position="270"/>
        <end position="288"/>
    </location>
</feature>
<dbReference type="AlphaFoldDB" id="A0A6S6P2T0"/>
<dbReference type="PROSITE" id="PS50850">
    <property type="entry name" value="MFS"/>
    <property type="match status" value="1"/>
</dbReference>
<dbReference type="GO" id="GO:0005886">
    <property type="term" value="C:plasma membrane"/>
    <property type="evidence" value="ECO:0007669"/>
    <property type="project" value="UniProtKB-SubCell"/>
</dbReference>
<keyword evidence="4 5" id="KW-0472">Membrane</keyword>
<dbReference type="InterPro" id="IPR020846">
    <property type="entry name" value="MFS_dom"/>
</dbReference>
<feature type="signal peptide" evidence="6">
    <location>
        <begin position="1"/>
        <end position="24"/>
    </location>
</feature>
<feature type="transmembrane region" description="Helical" evidence="5">
    <location>
        <begin position="162"/>
        <end position="182"/>
    </location>
</feature>
<sequence length="391" mass="40106">MFTSFGRRLLFAAICAVSVATIYAAQPILTQIGADLGVSGSGLGWIVTAGQLGYLVGLVVLVPLGDMVDRRRLIVGHLLLTAAGVATVATASHAWVLLAGVAVAGLFAVVVQTTVAYAAAVSAPQERGRTLGVVTSGVVLGILGARVVAGALAAAWGWRSVYVVLAGLLIVLASLVVTLLPADGRSDRPRYRQLLEVSREFLGEKLFLSRGLIAFFLFASFGALWTGLALPLEASPWHLSTAQIGLFGIAGLAGALGAGRAGRWADEGRASAVTGAALALLAVSWLATAQAPRSLWLLVIGVIVLDFAVQAVHVSNQHLLTAAHPDRTSSVIGSYMVFYSVGSALGAVTTTTVYAVAGWTGSCVAGAVFAISALLVWAAGRRVAQPVTVAC</sequence>
<organism evidence="8 9">
    <name type="scientific">Mycolicibacterium litorale</name>
    <dbReference type="NCBI Taxonomy" id="758802"/>
    <lineage>
        <taxon>Bacteria</taxon>
        <taxon>Bacillati</taxon>
        <taxon>Actinomycetota</taxon>
        <taxon>Actinomycetes</taxon>
        <taxon>Mycobacteriales</taxon>
        <taxon>Mycobacteriaceae</taxon>
        <taxon>Mycolicibacterium</taxon>
    </lineage>
</organism>
<comment type="subcellular location">
    <subcellularLocation>
        <location evidence="1">Cell membrane</location>
        <topology evidence="1">Multi-pass membrane protein</topology>
    </subcellularLocation>
</comment>
<keyword evidence="6" id="KW-0732">Signal</keyword>
<evidence type="ECO:0000313" key="9">
    <source>
        <dbReference type="Proteomes" id="UP000515734"/>
    </source>
</evidence>
<feature type="transmembrane region" description="Helical" evidence="5">
    <location>
        <begin position="207"/>
        <end position="225"/>
    </location>
</feature>
<dbReference type="Proteomes" id="UP000515734">
    <property type="component" value="Chromosome"/>
</dbReference>
<dbReference type="Pfam" id="PF07690">
    <property type="entry name" value="MFS_1"/>
    <property type="match status" value="1"/>
</dbReference>
<evidence type="ECO:0000256" key="4">
    <source>
        <dbReference type="ARBA" id="ARBA00023136"/>
    </source>
</evidence>
<keyword evidence="3 5" id="KW-1133">Transmembrane helix</keyword>
<name>A0A6S6P2T0_9MYCO</name>
<dbReference type="InterPro" id="IPR036259">
    <property type="entry name" value="MFS_trans_sf"/>
</dbReference>
<dbReference type="GO" id="GO:0022857">
    <property type="term" value="F:transmembrane transporter activity"/>
    <property type="evidence" value="ECO:0007669"/>
    <property type="project" value="InterPro"/>
</dbReference>
<dbReference type="RefSeq" id="WP_185294597.1">
    <property type="nucleotide sequence ID" value="NZ_AP023287.1"/>
</dbReference>
<evidence type="ECO:0000256" key="1">
    <source>
        <dbReference type="ARBA" id="ARBA00004651"/>
    </source>
</evidence>
<feature type="domain" description="Major facilitator superfamily (MFS) profile" evidence="7">
    <location>
        <begin position="1"/>
        <end position="384"/>
    </location>
</feature>
<feature type="transmembrane region" description="Helical" evidence="5">
    <location>
        <begin position="131"/>
        <end position="156"/>
    </location>
</feature>
<feature type="transmembrane region" description="Helical" evidence="5">
    <location>
        <begin position="74"/>
        <end position="91"/>
    </location>
</feature>
<dbReference type="Gene3D" id="1.20.1250.20">
    <property type="entry name" value="MFS general substrate transporter like domains"/>
    <property type="match status" value="1"/>
</dbReference>
<proteinExistence type="predicted"/>
<feature type="transmembrane region" description="Helical" evidence="5">
    <location>
        <begin position="97"/>
        <end position="119"/>
    </location>
</feature>
<accession>A0A6S6P2T0</accession>
<feature type="transmembrane region" description="Helical" evidence="5">
    <location>
        <begin position="332"/>
        <end position="350"/>
    </location>
</feature>
<protein>
    <submittedName>
        <fullName evidence="8">MFS transporter</fullName>
    </submittedName>
</protein>
<evidence type="ECO:0000313" key="8">
    <source>
        <dbReference type="EMBL" id="BCI51657.1"/>
    </source>
</evidence>
<evidence type="ECO:0000256" key="2">
    <source>
        <dbReference type="ARBA" id="ARBA00022692"/>
    </source>
</evidence>
<evidence type="ECO:0000256" key="6">
    <source>
        <dbReference type="SAM" id="SignalP"/>
    </source>
</evidence>
<feature type="chain" id="PRO_5028221559" evidence="6">
    <location>
        <begin position="25"/>
        <end position="391"/>
    </location>
</feature>
<dbReference type="EMBL" id="AP023287">
    <property type="protein sequence ID" value="BCI51657.1"/>
    <property type="molecule type" value="Genomic_DNA"/>
</dbReference>
<gene>
    <name evidence="8" type="ORF">NIIDNTM18_09350</name>
</gene>
<feature type="transmembrane region" description="Helical" evidence="5">
    <location>
        <begin position="356"/>
        <end position="378"/>
    </location>
</feature>
<evidence type="ECO:0000256" key="5">
    <source>
        <dbReference type="SAM" id="Phobius"/>
    </source>
</evidence>
<dbReference type="PANTHER" id="PTHR42910:SF1">
    <property type="entry name" value="MAJOR FACILITATOR SUPERFAMILY (MFS) PROFILE DOMAIN-CONTAINING PROTEIN"/>
    <property type="match status" value="1"/>
</dbReference>
<dbReference type="SUPFAM" id="SSF103473">
    <property type="entry name" value="MFS general substrate transporter"/>
    <property type="match status" value="1"/>
</dbReference>